<dbReference type="RefSeq" id="WP_093034563.1">
    <property type="nucleotide sequence ID" value="NZ_FOAG01000004.1"/>
</dbReference>
<dbReference type="InterPro" id="IPR018060">
    <property type="entry name" value="HTH_AraC"/>
</dbReference>
<reference evidence="5 6" key="1">
    <citation type="submission" date="2016-10" db="EMBL/GenBank/DDBJ databases">
        <authorList>
            <person name="de Groot N.N."/>
        </authorList>
    </citation>
    <scope>NUCLEOTIDE SEQUENCE [LARGE SCALE GENOMIC DNA]</scope>
    <source>
        <strain evidence="5 6">DSM 100674</strain>
    </source>
</reference>
<dbReference type="AlphaFoldDB" id="A0A1H7NB73"/>
<dbReference type="InterPro" id="IPR020449">
    <property type="entry name" value="Tscrpt_reg_AraC-type_HTH"/>
</dbReference>
<name>A0A1H7NB73_9RHOB</name>
<dbReference type="SUPFAM" id="SSF46689">
    <property type="entry name" value="Homeodomain-like"/>
    <property type="match status" value="2"/>
</dbReference>
<proteinExistence type="predicted"/>
<gene>
    <name evidence="5" type="ORF">SAMN05443999_10483</name>
</gene>
<dbReference type="STRING" id="1287727.SAMN05443999_10483"/>
<dbReference type="EMBL" id="FOAG01000004">
    <property type="protein sequence ID" value="SEL20730.1"/>
    <property type="molecule type" value="Genomic_DNA"/>
</dbReference>
<feature type="domain" description="HTH araC/xylS-type" evidence="4">
    <location>
        <begin position="216"/>
        <end position="314"/>
    </location>
</feature>
<keyword evidence="1" id="KW-0805">Transcription regulation</keyword>
<dbReference type="OrthoDB" id="9793400at2"/>
<dbReference type="SUPFAM" id="SSF52317">
    <property type="entry name" value="Class I glutamine amidotransferase-like"/>
    <property type="match status" value="1"/>
</dbReference>
<dbReference type="CDD" id="cd03136">
    <property type="entry name" value="GATase1_AraC_ArgR_like"/>
    <property type="match status" value="1"/>
</dbReference>
<dbReference type="InterPro" id="IPR002818">
    <property type="entry name" value="DJ-1/PfpI"/>
</dbReference>
<dbReference type="PROSITE" id="PS00041">
    <property type="entry name" value="HTH_ARAC_FAMILY_1"/>
    <property type="match status" value="1"/>
</dbReference>
<protein>
    <submittedName>
        <fullName evidence="5">Transcriptional regulator, AraC family with amidase-like domain</fullName>
    </submittedName>
</protein>
<dbReference type="PRINTS" id="PR00032">
    <property type="entry name" value="HTHARAC"/>
</dbReference>
<keyword evidence="2" id="KW-0238">DNA-binding</keyword>
<dbReference type="Pfam" id="PF01965">
    <property type="entry name" value="DJ-1_PfpI"/>
    <property type="match status" value="1"/>
</dbReference>
<dbReference type="PANTHER" id="PTHR43130:SF3">
    <property type="entry name" value="HTH-TYPE TRANSCRIPTIONAL REGULATOR RV1931C"/>
    <property type="match status" value="1"/>
</dbReference>
<evidence type="ECO:0000313" key="6">
    <source>
        <dbReference type="Proteomes" id="UP000199582"/>
    </source>
</evidence>
<dbReference type="Gene3D" id="1.10.10.60">
    <property type="entry name" value="Homeodomain-like"/>
    <property type="match status" value="2"/>
</dbReference>
<dbReference type="InterPro" id="IPR052158">
    <property type="entry name" value="INH-QAR"/>
</dbReference>
<dbReference type="PANTHER" id="PTHR43130">
    <property type="entry name" value="ARAC-FAMILY TRANSCRIPTIONAL REGULATOR"/>
    <property type="match status" value="1"/>
</dbReference>
<dbReference type="PROSITE" id="PS01124">
    <property type="entry name" value="HTH_ARAC_FAMILY_2"/>
    <property type="match status" value="1"/>
</dbReference>
<accession>A0A1H7NB73</accession>
<dbReference type="GO" id="GO:0003700">
    <property type="term" value="F:DNA-binding transcription factor activity"/>
    <property type="evidence" value="ECO:0007669"/>
    <property type="project" value="InterPro"/>
</dbReference>
<organism evidence="5 6">
    <name type="scientific">Roseovarius azorensis</name>
    <dbReference type="NCBI Taxonomy" id="1287727"/>
    <lineage>
        <taxon>Bacteria</taxon>
        <taxon>Pseudomonadati</taxon>
        <taxon>Pseudomonadota</taxon>
        <taxon>Alphaproteobacteria</taxon>
        <taxon>Rhodobacterales</taxon>
        <taxon>Roseobacteraceae</taxon>
        <taxon>Roseovarius</taxon>
    </lineage>
</organism>
<sequence>MIKTQHFAFILVEEFSHLAFACAVEPLRIANLISEEPLYRWSFLSENGATATCSNGSVTLVHHGFDDPPECDRLFVLSGIHMRRHVTRPLQALLRRELRHGTPIGALCSGAWILAEIGLLDGMKAAIHWEYHDGFMEEFPEVNLVRNVFVADERHVTASGGTATADLMLHLIERDHGYDLSVAVADQMVYSSVREATAAQRVSLQSRNGVRNIHLTRAIQMMRDKIETPPSPSTIAAHIGISARQLERLFGKFLNTSPKKYLMDLRLERARHLLVQTEASVIEIALACGFESAGHFSRVYRAAYGVAPMQQRSRLS</sequence>
<dbReference type="Proteomes" id="UP000199582">
    <property type="component" value="Unassembled WGS sequence"/>
</dbReference>
<keyword evidence="3" id="KW-0804">Transcription</keyword>
<evidence type="ECO:0000313" key="5">
    <source>
        <dbReference type="EMBL" id="SEL20730.1"/>
    </source>
</evidence>
<keyword evidence="6" id="KW-1185">Reference proteome</keyword>
<dbReference type="Pfam" id="PF12833">
    <property type="entry name" value="HTH_18"/>
    <property type="match status" value="1"/>
</dbReference>
<evidence type="ECO:0000259" key="4">
    <source>
        <dbReference type="PROSITE" id="PS01124"/>
    </source>
</evidence>
<evidence type="ECO:0000256" key="3">
    <source>
        <dbReference type="ARBA" id="ARBA00023163"/>
    </source>
</evidence>
<dbReference type="InterPro" id="IPR029062">
    <property type="entry name" value="Class_I_gatase-like"/>
</dbReference>
<dbReference type="Gene3D" id="3.40.50.880">
    <property type="match status" value="1"/>
</dbReference>
<dbReference type="SMART" id="SM00342">
    <property type="entry name" value="HTH_ARAC"/>
    <property type="match status" value="1"/>
</dbReference>
<dbReference type="GO" id="GO:0043565">
    <property type="term" value="F:sequence-specific DNA binding"/>
    <property type="evidence" value="ECO:0007669"/>
    <property type="project" value="InterPro"/>
</dbReference>
<dbReference type="InterPro" id="IPR009057">
    <property type="entry name" value="Homeodomain-like_sf"/>
</dbReference>
<dbReference type="InterPro" id="IPR018062">
    <property type="entry name" value="HTH_AraC-typ_CS"/>
</dbReference>
<evidence type="ECO:0000256" key="1">
    <source>
        <dbReference type="ARBA" id="ARBA00023015"/>
    </source>
</evidence>
<evidence type="ECO:0000256" key="2">
    <source>
        <dbReference type="ARBA" id="ARBA00023125"/>
    </source>
</evidence>